<dbReference type="Proteomes" id="UP000008851">
    <property type="component" value="Chromosome"/>
</dbReference>
<feature type="chain" id="PRO_5003503974" evidence="1">
    <location>
        <begin position="22"/>
        <end position="75"/>
    </location>
</feature>
<reference evidence="2 3" key="1">
    <citation type="journal article" date="2011" name="J. Bacteriol.">
        <title>Two new complete genome sequences offer insight into host and tissue specificity of plant pathogenic Xanthomonas spp.</title>
        <authorList>
            <person name="Bogdanove A.J."/>
            <person name="Koebnik R."/>
            <person name="Lu H."/>
            <person name="Furutani A."/>
            <person name="Angiuoli S.V."/>
            <person name="Patil P.B."/>
            <person name="Van Sluys M.A."/>
            <person name="Ryan R.P."/>
            <person name="Meyer D.F."/>
            <person name="Han S.W."/>
            <person name="Aparna G."/>
            <person name="Rajaram M."/>
            <person name="Delcher A.L."/>
            <person name="Phillippy A.M."/>
            <person name="Puiu D."/>
            <person name="Schatz M.C."/>
            <person name="Shumway M."/>
            <person name="Sommer D.D."/>
            <person name="Trapnell C."/>
            <person name="Benahmed F."/>
            <person name="Dimitrov G."/>
            <person name="Madupu R."/>
            <person name="Radune D."/>
            <person name="Sullivan S."/>
            <person name="Jha G."/>
            <person name="Ishihara H."/>
            <person name="Lee S.W."/>
            <person name="Pandey A."/>
            <person name="Sharma V."/>
            <person name="Sriariyanun M."/>
            <person name="Szurek B."/>
            <person name="Vera-Cruz C.M."/>
            <person name="Dorman K.S."/>
            <person name="Ronald P.C."/>
            <person name="Verdier V."/>
            <person name="Dow J.M."/>
            <person name="Sonti R.V."/>
            <person name="Tsuge S."/>
            <person name="Brendel V.P."/>
            <person name="Rabinowicz P.D."/>
            <person name="Leach J.E."/>
            <person name="White F.F."/>
            <person name="Salzberg S.L."/>
        </authorList>
    </citation>
    <scope>NUCLEOTIDE SEQUENCE [LARGE SCALE GENOMIC DNA]</scope>
    <source>
        <strain evidence="2 3">BLS256</strain>
    </source>
</reference>
<protein>
    <submittedName>
        <fullName evidence="2">Lipoprotein, putative</fullName>
    </submittedName>
</protein>
<dbReference type="HOGENOM" id="CLU_199898_0_0_6"/>
<feature type="signal peptide" evidence="1">
    <location>
        <begin position="1"/>
        <end position="21"/>
    </location>
</feature>
<dbReference type="EMBL" id="CP003057">
    <property type="protein sequence ID" value="AEQ95001.1"/>
    <property type="molecule type" value="Genomic_DNA"/>
</dbReference>
<evidence type="ECO:0000256" key="1">
    <source>
        <dbReference type="SAM" id="SignalP"/>
    </source>
</evidence>
<keyword evidence="1" id="KW-0732">Signal</keyword>
<accession>G7TD55</accession>
<gene>
    <name evidence="2" type="ORF">XOC_0795</name>
</gene>
<proteinExistence type="predicted"/>
<dbReference type="KEGG" id="xor:XOC_0795"/>
<dbReference type="PROSITE" id="PS51257">
    <property type="entry name" value="PROKAR_LIPOPROTEIN"/>
    <property type="match status" value="1"/>
</dbReference>
<keyword evidence="2" id="KW-0449">Lipoprotein</keyword>
<organism evidence="2 3">
    <name type="scientific">Xanthomonas oryzae pv. oryzicola (strain BLS256)</name>
    <dbReference type="NCBI Taxonomy" id="383407"/>
    <lineage>
        <taxon>Bacteria</taxon>
        <taxon>Pseudomonadati</taxon>
        <taxon>Pseudomonadota</taxon>
        <taxon>Gammaproteobacteria</taxon>
        <taxon>Lysobacterales</taxon>
        <taxon>Lysobacteraceae</taxon>
        <taxon>Xanthomonas</taxon>
    </lineage>
</organism>
<evidence type="ECO:0000313" key="3">
    <source>
        <dbReference type="Proteomes" id="UP000008851"/>
    </source>
</evidence>
<name>G7TD55_XANOB</name>
<evidence type="ECO:0000313" key="2">
    <source>
        <dbReference type="EMBL" id="AEQ95001.1"/>
    </source>
</evidence>
<sequence>MHAWRWIVALSSTSFSFSSCAVTLTVSRDTTATTENFAPSRFQHLLQPQAWLGAVCADTSTITLSLAQWHSRVPT</sequence>
<dbReference type="AlphaFoldDB" id="G7TD55"/>